<proteinExistence type="predicted"/>
<reference evidence="1" key="1">
    <citation type="submission" date="2017-12" db="EMBL/GenBank/DDBJ databases">
        <title>Sequencing the genomes of 1000 Actinobacteria strains.</title>
        <authorList>
            <person name="Klenk H.-P."/>
        </authorList>
    </citation>
    <scope>NUCLEOTIDE SEQUENCE [LARGE SCALE GENOMIC DNA]</scope>
    <source>
        <strain evidence="1">DSM 44228</strain>
    </source>
</reference>
<dbReference type="Proteomes" id="UP000233786">
    <property type="component" value="Unassembled WGS sequence"/>
</dbReference>
<protein>
    <submittedName>
        <fullName evidence="1">Uncharacterized protein</fullName>
    </submittedName>
</protein>
<name>A0A2N3XVU6_SACSN</name>
<accession>A0A2N3XVU6</accession>
<gene>
    <name evidence="1" type="ORF">A8926_2453</name>
</gene>
<dbReference type="EMBL" id="PJNB01000001">
    <property type="protein sequence ID" value="PKW14804.1"/>
    <property type="molecule type" value="Genomic_DNA"/>
</dbReference>
<dbReference type="AlphaFoldDB" id="A0A2N3XVU6"/>
<keyword evidence="2" id="KW-1185">Reference proteome</keyword>
<evidence type="ECO:0000313" key="2">
    <source>
        <dbReference type="Proteomes" id="UP000233786"/>
    </source>
</evidence>
<organism evidence="1 2">
    <name type="scientific">Saccharopolyspora spinosa</name>
    <dbReference type="NCBI Taxonomy" id="60894"/>
    <lineage>
        <taxon>Bacteria</taxon>
        <taxon>Bacillati</taxon>
        <taxon>Actinomycetota</taxon>
        <taxon>Actinomycetes</taxon>
        <taxon>Pseudonocardiales</taxon>
        <taxon>Pseudonocardiaceae</taxon>
        <taxon>Saccharopolyspora</taxon>
    </lineage>
</organism>
<sequence length="58" mass="6194">MNPTGLRAVSSNLGCRLVVHSITHVHQSPKTNAAPGLVGLQRIAPEIAWIRESTCMAC</sequence>
<evidence type="ECO:0000313" key="1">
    <source>
        <dbReference type="EMBL" id="PKW14804.1"/>
    </source>
</evidence>
<dbReference type="STRING" id="994479.GCA_000194155_02990"/>
<comment type="caution">
    <text evidence="1">The sequence shown here is derived from an EMBL/GenBank/DDBJ whole genome shotgun (WGS) entry which is preliminary data.</text>
</comment>